<gene>
    <name evidence="1" type="ORF">S03H2_12964</name>
</gene>
<dbReference type="AlphaFoldDB" id="X1FXI4"/>
<sequence>MEFCKTENGEWNLYKFSTDNDPYSVIPISNDDCRKAINVHTHPKVHKEPDTGKSIFSMNDLRYYDSRLLDPNDNLECGCVIGEESKIVKCRCNLDKTDNGMIEEIE</sequence>
<name>X1FXI4_9ZZZZ</name>
<reference evidence="1" key="1">
    <citation type="journal article" date="2014" name="Front. Microbiol.">
        <title>High frequency of phylogenetically diverse reductive dehalogenase-homologous genes in deep subseafloor sedimentary metagenomes.</title>
        <authorList>
            <person name="Kawai M."/>
            <person name="Futagami T."/>
            <person name="Toyoda A."/>
            <person name="Takaki Y."/>
            <person name="Nishi S."/>
            <person name="Hori S."/>
            <person name="Arai W."/>
            <person name="Tsubouchi T."/>
            <person name="Morono Y."/>
            <person name="Uchiyama I."/>
            <person name="Ito T."/>
            <person name="Fujiyama A."/>
            <person name="Inagaki F."/>
            <person name="Takami H."/>
        </authorList>
    </citation>
    <scope>NUCLEOTIDE SEQUENCE</scope>
    <source>
        <strain evidence="1">Expedition CK06-06</strain>
    </source>
</reference>
<accession>X1FXI4</accession>
<evidence type="ECO:0000313" key="1">
    <source>
        <dbReference type="EMBL" id="GAH34024.1"/>
    </source>
</evidence>
<dbReference type="EMBL" id="BARU01006586">
    <property type="protein sequence ID" value="GAH34024.1"/>
    <property type="molecule type" value="Genomic_DNA"/>
</dbReference>
<protein>
    <submittedName>
        <fullName evidence="1">Uncharacterized protein</fullName>
    </submittedName>
</protein>
<proteinExistence type="predicted"/>
<comment type="caution">
    <text evidence="1">The sequence shown here is derived from an EMBL/GenBank/DDBJ whole genome shotgun (WGS) entry which is preliminary data.</text>
</comment>
<organism evidence="1">
    <name type="scientific">marine sediment metagenome</name>
    <dbReference type="NCBI Taxonomy" id="412755"/>
    <lineage>
        <taxon>unclassified sequences</taxon>
        <taxon>metagenomes</taxon>
        <taxon>ecological metagenomes</taxon>
    </lineage>
</organism>